<feature type="transmembrane region" description="Helical" evidence="1">
    <location>
        <begin position="548"/>
        <end position="571"/>
    </location>
</feature>
<evidence type="ECO:0000256" key="1">
    <source>
        <dbReference type="SAM" id="Phobius"/>
    </source>
</evidence>
<feature type="chain" id="PRO_5035899059" evidence="2">
    <location>
        <begin position="19"/>
        <end position="645"/>
    </location>
</feature>
<feature type="signal peptide" evidence="2">
    <location>
        <begin position="1"/>
        <end position="18"/>
    </location>
</feature>
<keyword evidence="2" id="KW-0732">Signal</keyword>
<feature type="transmembrane region" description="Helical" evidence="1">
    <location>
        <begin position="477"/>
        <end position="499"/>
    </location>
</feature>
<feature type="transmembrane region" description="Helical" evidence="1">
    <location>
        <begin position="151"/>
        <end position="173"/>
    </location>
</feature>
<feature type="transmembrane region" description="Helical" evidence="1">
    <location>
        <begin position="583"/>
        <end position="607"/>
    </location>
</feature>
<evidence type="ECO:0000313" key="4">
    <source>
        <dbReference type="Proteomes" id="UP000653454"/>
    </source>
</evidence>
<dbReference type="AlphaFoldDB" id="A0A8S4FJQ0"/>
<keyword evidence="1" id="KW-0812">Transmembrane</keyword>
<keyword evidence="1" id="KW-0472">Membrane</keyword>
<feature type="transmembrane region" description="Helical" evidence="1">
    <location>
        <begin position="258"/>
        <end position="281"/>
    </location>
</feature>
<reference evidence="3" key="1">
    <citation type="submission" date="2020-11" db="EMBL/GenBank/DDBJ databases">
        <authorList>
            <person name="Whiteford S."/>
        </authorList>
    </citation>
    <scope>NUCLEOTIDE SEQUENCE</scope>
</reference>
<dbReference type="EMBL" id="CAJHNJ030000034">
    <property type="protein sequence ID" value="CAG9127591.1"/>
    <property type="molecule type" value="Genomic_DNA"/>
</dbReference>
<keyword evidence="4" id="KW-1185">Reference proteome</keyword>
<organism evidence="3 4">
    <name type="scientific">Plutella xylostella</name>
    <name type="common">Diamondback moth</name>
    <name type="synonym">Plutella maculipennis</name>
    <dbReference type="NCBI Taxonomy" id="51655"/>
    <lineage>
        <taxon>Eukaryota</taxon>
        <taxon>Metazoa</taxon>
        <taxon>Ecdysozoa</taxon>
        <taxon>Arthropoda</taxon>
        <taxon>Hexapoda</taxon>
        <taxon>Insecta</taxon>
        <taxon>Pterygota</taxon>
        <taxon>Neoptera</taxon>
        <taxon>Endopterygota</taxon>
        <taxon>Lepidoptera</taxon>
        <taxon>Glossata</taxon>
        <taxon>Ditrysia</taxon>
        <taxon>Yponomeutoidea</taxon>
        <taxon>Plutellidae</taxon>
        <taxon>Plutella</taxon>
    </lineage>
</organism>
<keyword evidence="1" id="KW-1133">Transmembrane helix</keyword>
<gene>
    <name evidence="3" type="ORF">PLXY2_LOCUS8982</name>
</gene>
<feature type="transmembrane region" description="Helical" evidence="1">
    <location>
        <begin position="302"/>
        <end position="320"/>
    </location>
</feature>
<feature type="transmembrane region" description="Helical" evidence="1">
    <location>
        <begin position="394"/>
        <end position="413"/>
    </location>
</feature>
<comment type="caution">
    <text evidence="3">The sequence shown here is derived from an EMBL/GenBank/DDBJ whole genome shotgun (WGS) entry which is preliminary data.</text>
</comment>
<accession>A0A8S4FJQ0</accession>
<protein>
    <submittedName>
        <fullName evidence="3">(diamondback moth) hypothetical protein</fullName>
    </submittedName>
</protein>
<dbReference type="PANTHER" id="PTHR11161">
    <property type="entry name" value="O-ACYLTRANSFERASE"/>
    <property type="match status" value="1"/>
</dbReference>
<evidence type="ECO:0000256" key="2">
    <source>
        <dbReference type="SAM" id="SignalP"/>
    </source>
</evidence>
<evidence type="ECO:0000313" key="3">
    <source>
        <dbReference type="EMBL" id="CAG9127591.1"/>
    </source>
</evidence>
<feature type="transmembrane region" description="Helical" evidence="1">
    <location>
        <begin position="367"/>
        <end position="387"/>
    </location>
</feature>
<proteinExistence type="predicted"/>
<feature type="transmembrane region" description="Helical" evidence="1">
    <location>
        <begin position="448"/>
        <end position="465"/>
    </location>
</feature>
<dbReference type="PANTHER" id="PTHR11161:SF22">
    <property type="entry name" value="ACYLTRANSFERASE 3 DOMAIN-CONTAINING PROTEIN-RELATED"/>
    <property type="match status" value="1"/>
</dbReference>
<sequence>MWCFPVIVLVLLVPWSSAVIYKLNDSEYLRMPPLYALDDYPACMARGGMYCLADVDLYTDQPSELMTLILEFSADTLKHFNHTQAHRGVCLQKSCKKYLNGRDLQEADLNATLEACLNESFWDQYELQAKLSNVNYCLRAGEKLKIDISDAVMAVVYLIFILFNVIGSFYDVLKCKKGDKSGNLYLLSFSVRRNWARLTAPATRGQDERLDRLKLFNGLRTMTMICVFFSHTSLVLAFSYVDNPQYIETAYDDPVKQILFNGSLVTHTFFVMSSFLLAYNLQMYRETHTVSWVQWPKGMLMRWLRLTPVYAFMLASVSTWNRHIGSGPLWPLVVGSEAAACRRYWWAHLLYVNNYVYDDALCAPSTWYLAADTQLFCIGLLVCVLASTPRAQRIALGLLFLVSLVIPMVHTIVQDLDPVVMQAPEKYRNLYASDATFRLLYVRGHTNLSTYTLGLAGGFLAYHWQRAGVDLAQYRKLRYPFWLVFPAGVAIILSGGLFYGDGQQTPAVYRVLYATLYKPVFQFIVVFFIIGCIFKLESTYRGIVEWRGFTWMGRASYCAFLLHTVFQRGLYGSQLAPTHMSDYAIVTVLSATIFLSFFAAVPLYLFVEAPIAQLTKAVMAPKPRHFENNMAAAAEAGDTHGPSKL</sequence>
<feature type="transmembrane region" description="Helical" evidence="1">
    <location>
        <begin position="219"/>
        <end position="238"/>
    </location>
</feature>
<dbReference type="InterPro" id="IPR052728">
    <property type="entry name" value="O2_lipid_transport_reg"/>
</dbReference>
<name>A0A8S4FJQ0_PLUXY</name>
<feature type="transmembrane region" description="Helical" evidence="1">
    <location>
        <begin position="519"/>
        <end position="536"/>
    </location>
</feature>
<dbReference type="Proteomes" id="UP000653454">
    <property type="component" value="Unassembled WGS sequence"/>
</dbReference>